<keyword evidence="10" id="KW-0539">Nucleus</keyword>
<protein>
    <submittedName>
        <fullName evidence="17">P53 domain-containing protein</fullName>
    </submittedName>
</protein>
<feature type="binding site" evidence="11">
    <location>
        <position position="304"/>
    </location>
    <ligand>
        <name>Zn(2+)</name>
        <dbReference type="ChEBI" id="CHEBI:29105"/>
    </ligand>
</feature>
<keyword evidence="8" id="KW-0010">Activator</keyword>
<feature type="region of interest" description="Disordered" evidence="12">
    <location>
        <begin position="375"/>
        <end position="410"/>
    </location>
</feature>
<keyword evidence="6" id="KW-0805">Transcription regulation</keyword>
<dbReference type="OrthoDB" id="5915660at2759"/>
<dbReference type="Gene3D" id="1.10.150.830">
    <property type="match status" value="1"/>
</dbReference>
<dbReference type="Proteomes" id="UP000267027">
    <property type="component" value="Unassembled WGS sequence"/>
</dbReference>
<dbReference type="InterPro" id="IPR008967">
    <property type="entry name" value="p53-like_TF_DNA-bd_sf"/>
</dbReference>
<evidence type="ECO:0000256" key="7">
    <source>
        <dbReference type="ARBA" id="ARBA00023125"/>
    </source>
</evidence>
<evidence type="ECO:0000256" key="3">
    <source>
        <dbReference type="ARBA" id="ARBA00022703"/>
    </source>
</evidence>
<dbReference type="InterPro" id="IPR054106">
    <property type="entry name" value="CEP-1_C"/>
</dbReference>
<keyword evidence="4 11" id="KW-0479">Metal-binding</keyword>
<evidence type="ECO:0000256" key="2">
    <source>
        <dbReference type="ARBA" id="ARBA00006167"/>
    </source>
</evidence>
<evidence type="ECO:0000256" key="6">
    <source>
        <dbReference type="ARBA" id="ARBA00023015"/>
    </source>
</evidence>
<evidence type="ECO:0000256" key="5">
    <source>
        <dbReference type="ARBA" id="ARBA00022833"/>
    </source>
</evidence>
<evidence type="ECO:0000259" key="14">
    <source>
        <dbReference type="Pfam" id="PF21907"/>
    </source>
</evidence>
<evidence type="ECO:0000256" key="10">
    <source>
        <dbReference type="ARBA" id="ARBA00023242"/>
    </source>
</evidence>
<feature type="domain" description="p53 DNA-binding" evidence="13">
    <location>
        <begin position="207"/>
        <end position="354"/>
    </location>
</feature>
<dbReference type="STRING" id="334426.A0A158PMD9"/>
<evidence type="ECO:0000256" key="4">
    <source>
        <dbReference type="ARBA" id="ARBA00022723"/>
    </source>
</evidence>
<dbReference type="GO" id="GO:0000978">
    <property type="term" value="F:RNA polymerase II cis-regulatory region sequence-specific DNA binding"/>
    <property type="evidence" value="ECO:0007669"/>
    <property type="project" value="TreeGrafter"/>
</dbReference>
<dbReference type="EMBL" id="UYYA01005114">
    <property type="protein sequence ID" value="VDM64182.1"/>
    <property type="molecule type" value="Genomic_DNA"/>
</dbReference>
<dbReference type="Gene3D" id="2.60.40.720">
    <property type="match status" value="1"/>
</dbReference>
<feature type="compositionally biased region" description="Polar residues" evidence="12">
    <location>
        <begin position="69"/>
        <end position="79"/>
    </location>
</feature>
<accession>A0A158PMD9</accession>
<evidence type="ECO:0000256" key="8">
    <source>
        <dbReference type="ARBA" id="ARBA00023159"/>
    </source>
</evidence>
<evidence type="ECO:0000256" key="9">
    <source>
        <dbReference type="ARBA" id="ARBA00023163"/>
    </source>
</evidence>
<feature type="binding site" evidence="11">
    <location>
        <position position="308"/>
    </location>
    <ligand>
        <name>Zn(2+)</name>
        <dbReference type="ChEBI" id="CHEBI:29105"/>
    </ligand>
</feature>
<dbReference type="PANTHER" id="PTHR11447">
    <property type="entry name" value="CELLULAR TUMOR ANTIGEN P53"/>
    <property type="match status" value="1"/>
</dbReference>
<dbReference type="Pfam" id="PF21907">
    <property type="entry name" value="SAM_CEP-1_C"/>
    <property type="match status" value="1"/>
</dbReference>
<feature type="binding site" evidence="11">
    <location>
        <position position="259"/>
    </location>
    <ligand>
        <name>Zn(2+)</name>
        <dbReference type="ChEBI" id="CHEBI:29105"/>
    </ligand>
</feature>
<organism evidence="17">
    <name type="scientific">Angiostrongylus costaricensis</name>
    <name type="common">Nematode worm</name>
    <dbReference type="NCBI Taxonomy" id="334426"/>
    <lineage>
        <taxon>Eukaryota</taxon>
        <taxon>Metazoa</taxon>
        <taxon>Ecdysozoa</taxon>
        <taxon>Nematoda</taxon>
        <taxon>Chromadorea</taxon>
        <taxon>Rhabditida</taxon>
        <taxon>Rhabditina</taxon>
        <taxon>Rhabditomorpha</taxon>
        <taxon>Strongyloidea</taxon>
        <taxon>Metastrongylidae</taxon>
        <taxon>Angiostrongylus</taxon>
    </lineage>
</organism>
<gene>
    <name evidence="15" type="ORF">ACOC_LOCUS12597</name>
</gene>
<dbReference type="GO" id="GO:0000981">
    <property type="term" value="F:DNA-binding transcription factor activity, RNA polymerase II-specific"/>
    <property type="evidence" value="ECO:0007669"/>
    <property type="project" value="TreeGrafter"/>
</dbReference>
<feature type="region of interest" description="Disordered" evidence="12">
    <location>
        <begin position="54"/>
        <end position="84"/>
    </location>
</feature>
<dbReference type="AlphaFoldDB" id="A0A158PMD9"/>
<dbReference type="GO" id="GO:0046872">
    <property type="term" value="F:metal ion binding"/>
    <property type="evidence" value="ECO:0007669"/>
    <property type="project" value="UniProtKB-KW"/>
</dbReference>
<keyword evidence="9" id="KW-0804">Transcription</keyword>
<evidence type="ECO:0000256" key="12">
    <source>
        <dbReference type="SAM" id="MobiDB-lite"/>
    </source>
</evidence>
<dbReference type="SUPFAM" id="SSF49417">
    <property type="entry name" value="p53-like transcription factors"/>
    <property type="match status" value="1"/>
</dbReference>
<evidence type="ECO:0000259" key="13">
    <source>
        <dbReference type="Pfam" id="PF00870"/>
    </source>
</evidence>
<keyword evidence="3" id="KW-0053">Apoptosis</keyword>
<proteinExistence type="inferred from homology"/>
<evidence type="ECO:0000313" key="16">
    <source>
        <dbReference type="Proteomes" id="UP000267027"/>
    </source>
</evidence>
<evidence type="ECO:0000313" key="15">
    <source>
        <dbReference type="EMBL" id="VDM64182.1"/>
    </source>
</evidence>
<sequence>MSKVHMIFMEEKWECSLVSTPTLISVLIDALMPAEAEHVKTLLDMPIELASGPMTAHPISFSDDANDDGMNNQETQPVEPTSGPFTAHPMSFSVDENGDGMDNQETQLVEPTTGPITAHAMSFRVDANDGPMEINQETQLGGNESEEVPLVLNTQIGSSATLTPSQDCVYQHLVPNSTEENKPFMVGVIPQSKSSRNLDYVLGEATAKHGRTLYCKVDTMVPFTFSFPTRCGPSSHIRVCAEYVDNSLKGMPVERCPNHLAKDFSDMKMNFVRCDHAQTEYLDSNENYALRIPVCQTTAFMFTCFSSCAGGINRRPVQLTFTLEGVDEMRVETMRIPFKVCSIPSRDASRDDERFFEHDVGIVPNSQVIQREKLQRGGNGKSKRVRSERYPVRSSHQNKFRRAGNGKSKRVHFEKHPVGPSHQIELHFNDPEKALKCLWFLQHEEKFDQLICMEIEGNPFQDICVVTRGTLIKAWLTKRSIGLASHADKFESQSIFTMGDLASVYRRDTFARLGFDPDQCAVLNKAFNDWYRVIRSEICVILIFAQADVLLFQQEARNEQVVTGITLKLRGILQSFMSIDIDWRSKWLTSVLVMFRSIYVCVEIVICAGSMAFV</sequence>
<dbReference type="InterPro" id="IPR002117">
    <property type="entry name" value="p53_tumour_suppressor"/>
</dbReference>
<name>A0A158PMD9_ANGCS</name>
<feature type="domain" description="CEP-1 C-terminal SAM" evidence="14">
    <location>
        <begin position="434"/>
        <end position="534"/>
    </location>
</feature>
<dbReference type="GO" id="GO:0005634">
    <property type="term" value="C:nucleus"/>
    <property type="evidence" value="ECO:0007669"/>
    <property type="project" value="UniProtKB-SubCell"/>
</dbReference>
<comment type="subcellular location">
    <subcellularLocation>
        <location evidence="1">Nucleus</location>
    </subcellularLocation>
</comment>
<evidence type="ECO:0000313" key="17">
    <source>
        <dbReference type="WBParaSite" id="ACOC_0001259601-mRNA-1"/>
    </source>
</evidence>
<dbReference type="PANTHER" id="PTHR11447:SF16">
    <property type="entry name" value="P53 PROTEIN LONG FORM VARIANT 1"/>
    <property type="match status" value="1"/>
</dbReference>
<dbReference type="Pfam" id="PF00870">
    <property type="entry name" value="P53"/>
    <property type="match status" value="1"/>
</dbReference>
<dbReference type="InterPro" id="IPR012346">
    <property type="entry name" value="p53/RUNT-type_TF_DNA-bd_sf"/>
</dbReference>
<keyword evidence="5 11" id="KW-0862">Zinc</keyword>
<reference evidence="15 16" key="2">
    <citation type="submission" date="2018-11" db="EMBL/GenBank/DDBJ databases">
        <authorList>
            <consortium name="Pathogen Informatics"/>
        </authorList>
    </citation>
    <scope>NUCLEOTIDE SEQUENCE [LARGE SCALE GENOMIC DNA]</scope>
    <source>
        <strain evidence="15 16">Costa Rica</strain>
    </source>
</reference>
<comment type="cofactor">
    <cofactor evidence="11">
        <name>Zn(2+)</name>
        <dbReference type="ChEBI" id="CHEBI:29105"/>
    </cofactor>
    <text evidence="11">Binds 1 zinc ion per subunit.</text>
</comment>
<dbReference type="WBParaSite" id="ACOC_0001259601-mRNA-1">
    <property type="protein sequence ID" value="ACOC_0001259601-mRNA-1"/>
    <property type="gene ID" value="ACOC_0001259601"/>
</dbReference>
<evidence type="ECO:0000256" key="11">
    <source>
        <dbReference type="PIRSR" id="PIRSR602117-1"/>
    </source>
</evidence>
<feature type="binding site" evidence="11">
    <location>
        <position position="256"/>
    </location>
    <ligand>
        <name>Zn(2+)</name>
        <dbReference type="ChEBI" id="CHEBI:29105"/>
    </ligand>
</feature>
<dbReference type="InterPro" id="IPR011615">
    <property type="entry name" value="p53_DNA-bd"/>
</dbReference>
<evidence type="ECO:0000256" key="1">
    <source>
        <dbReference type="ARBA" id="ARBA00004123"/>
    </source>
</evidence>
<feature type="compositionally biased region" description="Basic residues" evidence="12">
    <location>
        <begin position="396"/>
        <end position="410"/>
    </location>
</feature>
<dbReference type="GO" id="GO:0006915">
    <property type="term" value="P:apoptotic process"/>
    <property type="evidence" value="ECO:0007669"/>
    <property type="project" value="UniProtKB-KW"/>
</dbReference>
<comment type="similarity">
    <text evidence="2">Belongs to the p53 family.</text>
</comment>
<keyword evidence="7" id="KW-0238">DNA-binding</keyword>
<keyword evidence="16" id="KW-1185">Reference proteome</keyword>
<reference evidence="17" key="1">
    <citation type="submission" date="2016-04" db="UniProtKB">
        <authorList>
            <consortium name="WormBaseParasite"/>
        </authorList>
    </citation>
    <scope>IDENTIFICATION</scope>
</reference>